<gene>
    <name evidence="3" type="ORF">BE21_20315</name>
</gene>
<accession>A0A150TWL3</accession>
<reference evidence="3 4" key="1">
    <citation type="submission" date="2014-02" db="EMBL/GenBank/DDBJ databases">
        <title>The small core and large imbalanced accessory genome model reveals a collaborative survival strategy of Sorangium cellulosum strains in nature.</title>
        <authorList>
            <person name="Han K."/>
            <person name="Peng R."/>
            <person name="Blom J."/>
            <person name="Li Y.-Z."/>
        </authorList>
    </citation>
    <scope>NUCLEOTIDE SEQUENCE [LARGE SCALE GENOMIC DNA]</scope>
    <source>
        <strain evidence="3 4">So0007-03</strain>
    </source>
</reference>
<organism evidence="3 4">
    <name type="scientific">Sorangium cellulosum</name>
    <name type="common">Polyangium cellulosum</name>
    <dbReference type="NCBI Taxonomy" id="56"/>
    <lineage>
        <taxon>Bacteria</taxon>
        <taxon>Pseudomonadati</taxon>
        <taxon>Myxococcota</taxon>
        <taxon>Polyangia</taxon>
        <taxon>Polyangiales</taxon>
        <taxon>Polyangiaceae</taxon>
        <taxon>Sorangium</taxon>
    </lineage>
</organism>
<dbReference type="PANTHER" id="PTHR42736">
    <property type="entry name" value="PROTEIN-GLUTAMINE GAMMA-GLUTAMYLTRANSFERASE"/>
    <property type="match status" value="1"/>
</dbReference>
<proteinExistence type="predicted"/>
<dbReference type="InterPro" id="IPR052901">
    <property type="entry name" value="Bact_TGase-like"/>
</dbReference>
<dbReference type="InterPro" id="IPR021878">
    <property type="entry name" value="TgpA_N"/>
</dbReference>
<dbReference type="Gene3D" id="3.10.620.30">
    <property type="match status" value="1"/>
</dbReference>
<dbReference type="EMBL" id="JEME01000802">
    <property type="protein sequence ID" value="KYG09006.1"/>
    <property type="molecule type" value="Genomic_DNA"/>
</dbReference>
<dbReference type="InterPro" id="IPR002931">
    <property type="entry name" value="Transglutaminase-like"/>
</dbReference>
<dbReference type="AlphaFoldDB" id="A0A150TWL3"/>
<dbReference type="InterPro" id="IPR025403">
    <property type="entry name" value="TgpA-like_C"/>
</dbReference>
<dbReference type="SUPFAM" id="SSF54001">
    <property type="entry name" value="Cysteine proteinases"/>
    <property type="match status" value="1"/>
</dbReference>
<protein>
    <recommendedName>
        <fullName evidence="2">Transglutaminase-like domain-containing protein</fullName>
    </recommendedName>
</protein>
<evidence type="ECO:0000313" key="4">
    <source>
        <dbReference type="Proteomes" id="UP000075502"/>
    </source>
</evidence>
<sequence>MVHRVMTDALAALGVIALVASGQFNRYVSWAILIGLALALVVRESWQRHPALRHLDTGVLLVVIAVQVVRIVATDASVLDVLVEFAAALQIIRLATRKGAAHDQQVIVLALLHLIAGTVLGGGLGYGLCFLGVLVVAPGALVLSHLRREVEGNYRQGARDRTGLPVDVPRILRSRRVVGRSFLAVTCLLSIPIFVFTALLFVIFPRVGLSLLLLNRGHTGRMIGFSGKVDLGAVGVLRSDPKLAMRVEIPDLPEPPPPRLTMHLRGTALDAYDGRTWTQSEAFKRPTESDGGLVPIERYPDPSVDPVMRIDLEPIDPPVIFIPPSATGLRFKSRGQLGVDAHTMAHRGPEGEFRYQPLDDRGLVYDVFLSRKRSPTFQRMPAGERRRYLELPKDLPPRVVELAQQWTQGLERPADRARAVQDRLRTEYRYDLASPSGADPQPLDHFLFESKRGHCEFYSTAMAILLRAVDVPTRNVTGFVGGTYNRFGRFYAVRQGDAHSWVEVFLDGEGWQTFDPTPPADAAPKSELVGVWAYLRDFIEATSQRWDRHIVGYDLNQQVSLLQTLTSRYRRSGSSGDVALSRPRILAVAAVALALGGGLLYWRFRRGRRGRDESRADGGRTPSAILATALYEGLEAAMLAQGVPRPPSMPPLRHAEALEHADHPLAREILQLTQVYLRARFGGAQLTEDDSRDFERRVKALRSADRRALMASDAGLHASP</sequence>
<evidence type="ECO:0000259" key="2">
    <source>
        <dbReference type="SMART" id="SM00460"/>
    </source>
</evidence>
<feature type="transmembrane region" description="Helical" evidence="1">
    <location>
        <begin position="585"/>
        <end position="602"/>
    </location>
</feature>
<keyword evidence="1" id="KW-0812">Transmembrane</keyword>
<evidence type="ECO:0000256" key="1">
    <source>
        <dbReference type="SAM" id="Phobius"/>
    </source>
</evidence>
<feature type="transmembrane region" description="Helical" evidence="1">
    <location>
        <begin position="130"/>
        <end position="146"/>
    </location>
</feature>
<keyword evidence="1" id="KW-0472">Membrane</keyword>
<dbReference type="Pfam" id="PF13559">
    <property type="entry name" value="DUF4129"/>
    <property type="match status" value="1"/>
</dbReference>
<evidence type="ECO:0000313" key="3">
    <source>
        <dbReference type="EMBL" id="KYG09006.1"/>
    </source>
</evidence>
<feature type="domain" description="Transglutaminase-like" evidence="2">
    <location>
        <begin position="447"/>
        <end position="518"/>
    </location>
</feature>
<keyword evidence="1" id="KW-1133">Transmembrane helix</keyword>
<feature type="transmembrane region" description="Helical" evidence="1">
    <location>
        <begin position="182"/>
        <end position="204"/>
    </location>
</feature>
<feature type="transmembrane region" description="Helical" evidence="1">
    <location>
        <begin position="55"/>
        <end position="72"/>
    </location>
</feature>
<dbReference type="InterPro" id="IPR038765">
    <property type="entry name" value="Papain-like_cys_pep_sf"/>
</dbReference>
<dbReference type="PANTHER" id="PTHR42736:SF1">
    <property type="entry name" value="PROTEIN-GLUTAMINE GAMMA-GLUTAMYLTRANSFERASE"/>
    <property type="match status" value="1"/>
</dbReference>
<dbReference type="Pfam" id="PF01841">
    <property type="entry name" value="Transglut_core"/>
    <property type="match status" value="1"/>
</dbReference>
<dbReference type="SMART" id="SM00460">
    <property type="entry name" value="TGc"/>
    <property type="match status" value="1"/>
</dbReference>
<name>A0A150TWL3_SORCE</name>
<dbReference type="Pfam" id="PF11992">
    <property type="entry name" value="TgpA_N"/>
    <property type="match status" value="1"/>
</dbReference>
<comment type="caution">
    <text evidence="3">The sequence shown here is derived from an EMBL/GenBank/DDBJ whole genome shotgun (WGS) entry which is preliminary data.</text>
</comment>
<dbReference type="Proteomes" id="UP000075502">
    <property type="component" value="Unassembled WGS sequence"/>
</dbReference>
<feature type="transmembrane region" description="Helical" evidence="1">
    <location>
        <begin position="27"/>
        <end position="43"/>
    </location>
</feature>